<name>A0A839E129_9PSEU</name>
<reference evidence="2 3" key="1">
    <citation type="submission" date="2020-07" db="EMBL/GenBank/DDBJ databases">
        <title>Sequencing the genomes of 1000 actinobacteria strains.</title>
        <authorList>
            <person name="Klenk H.-P."/>
        </authorList>
    </citation>
    <scope>NUCLEOTIDE SEQUENCE [LARGE SCALE GENOMIC DNA]</scope>
    <source>
        <strain evidence="2 3">DSM 45975</strain>
    </source>
</reference>
<dbReference type="Pfam" id="PF19054">
    <property type="entry name" value="DUF5753"/>
    <property type="match status" value="1"/>
</dbReference>
<gene>
    <name evidence="2" type="ORF">FHX42_004890</name>
</gene>
<evidence type="ECO:0000313" key="3">
    <source>
        <dbReference type="Proteomes" id="UP000569329"/>
    </source>
</evidence>
<sequence length="98" mass="11192">MRGKLEHLMSMVELANVEIQVCPVTIGGHPALTGPFTILHFPMPHDPGVVYVETRVRAVWFEEQAEIDQYTQVMNHLRTLAATPEESRQLLTRKLKEL</sequence>
<feature type="domain" description="DUF5753" evidence="1">
    <location>
        <begin position="1"/>
        <end position="93"/>
    </location>
</feature>
<accession>A0A839E129</accession>
<dbReference type="InterPro" id="IPR043917">
    <property type="entry name" value="DUF5753"/>
</dbReference>
<evidence type="ECO:0000313" key="2">
    <source>
        <dbReference type="EMBL" id="MBA8827494.1"/>
    </source>
</evidence>
<protein>
    <recommendedName>
        <fullName evidence="1">DUF5753 domain-containing protein</fullName>
    </recommendedName>
</protein>
<proteinExistence type="predicted"/>
<organism evidence="2 3">
    <name type="scientific">Halosaccharopolyspora lacisalsi</name>
    <dbReference type="NCBI Taxonomy" id="1000566"/>
    <lineage>
        <taxon>Bacteria</taxon>
        <taxon>Bacillati</taxon>
        <taxon>Actinomycetota</taxon>
        <taxon>Actinomycetes</taxon>
        <taxon>Pseudonocardiales</taxon>
        <taxon>Pseudonocardiaceae</taxon>
        <taxon>Halosaccharopolyspora</taxon>
    </lineage>
</organism>
<dbReference type="AlphaFoldDB" id="A0A839E129"/>
<keyword evidence="3" id="KW-1185">Reference proteome</keyword>
<dbReference type="Proteomes" id="UP000569329">
    <property type="component" value="Unassembled WGS sequence"/>
</dbReference>
<evidence type="ECO:0000259" key="1">
    <source>
        <dbReference type="Pfam" id="PF19054"/>
    </source>
</evidence>
<dbReference type="EMBL" id="JACGWZ010000008">
    <property type="protein sequence ID" value="MBA8827494.1"/>
    <property type="molecule type" value="Genomic_DNA"/>
</dbReference>
<comment type="caution">
    <text evidence="2">The sequence shown here is derived from an EMBL/GenBank/DDBJ whole genome shotgun (WGS) entry which is preliminary data.</text>
</comment>